<comment type="caution">
    <text evidence="3">The sequence shown here is derived from an EMBL/GenBank/DDBJ whole genome shotgun (WGS) entry which is preliminary data.</text>
</comment>
<dbReference type="Gene3D" id="3.60.40.10">
    <property type="entry name" value="PPM-type phosphatase domain"/>
    <property type="match status" value="1"/>
</dbReference>
<reference evidence="3 4" key="1">
    <citation type="submission" date="2018-06" db="EMBL/GenBank/DDBJ databases">
        <title>Genomic Encyclopedia of Type Strains, Phase IV (KMG-IV): sequencing the most valuable type-strain genomes for metagenomic binning, comparative biology and taxonomic classification.</title>
        <authorList>
            <person name="Goeker M."/>
        </authorList>
    </citation>
    <scope>NUCLEOTIDE SEQUENCE [LARGE SCALE GENOMIC DNA]</scope>
    <source>
        <strain evidence="3 4">DSM 25532</strain>
    </source>
</reference>
<name>A0A366HQ05_9BACT</name>
<proteinExistence type="predicted"/>
<protein>
    <submittedName>
        <fullName evidence="3">Protein phosphatase 2C-like protein</fullName>
    </submittedName>
</protein>
<evidence type="ECO:0000259" key="2">
    <source>
        <dbReference type="Pfam" id="PF13672"/>
    </source>
</evidence>
<evidence type="ECO:0000256" key="1">
    <source>
        <dbReference type="SAM" id="MobiDB-lite"/>
    </source>
</evidence>
<feature type="domain" description="PPM-type phosphatase" evidence="2">
    <location>
        <begin position="385"/>
        <end position="643"/>
    </location>
</feature>
<dbReference type="OrthoDB" id="963478at2"/>
<feature type="region of interest" description="Disordered" evidence="1">
    <location>
        <begin position="185"/>
        <end position="257"/>
    </location>
</feature>
<dbReference type="EMBL" id="QNRR01000004">
    <property type="protein sequence ID" value="RBP44611.1"/>
    <property type="molecule type" value="Genomic_DNA"/>
</dbReference>
<accession>A0A366HQ05</accession>
<dbReference type="Proteomes" id="UP000253426">
    <property type="component" value="Unassembled WGS sequence"/>
</dbReference>
<feature type="compositionally biased region" description="Pro residues" evidence="1">
    <location>
        <begin position="243"/>
        <end position="257"/>
    </location>
</feature>
<sequence>MAGLNTLSQRNDQRLPLYTFLIQRHEILVGNPVRTLHSIVECLKQIHDLGRAHGAVCAQRMLVSSEGMLDAEFFAARDGQREPLKPQEAYSYYPDGTGATLEEQQHSDVQALASVLHLIVLGHEPAPVLRNANIRQWGQPIEAPWPPLFLQYAELLFTHGPRAVEAPLEALMQSLETVVHSNNGESMATDAASSPESQEPPGESSSEVPVSEVPAETQVESTATESVDQPQPAEDGSAAAPESTPPPTVAAAMTPPPMPIRLPNATVGRAYSASLLTALEIHKLSFDVVTVADDPPKGLSCESSVLSGVPAESGEFSFSMTCASAEPESGKPSALNKTFLLTINPDPSSLWKNTPSNTSAPFWKPDVDAAALPDAPLLVTAASRRGRSHAHVGSCRDDDFSMAWLPETGWYALTVADGAGSAKYSREGSRIACVHVLQYFSKLLGEVSTDPLTPLVEAYAADPSATSEARSKLRTEVYNHFGRVAWDARRLIEEKANTANAVSRDFHTTIIIVLARPLASGGWFVASFSIGDGAAALVRTADDDIECLLTKPDGGEFAGQTVFLTVKEALASGEAIMNRIKFAIVPSFEALLLVTDGVSDPRFASEAALGDADAWRKLWAEVQPLVAGASTRAESAERLLDWLNFPSPGHHDDRTIIVLTETQPSASL</sequence>
<organism evidence="3 4">
    <name type="scientific">Roseimicrobium gellanilyticum</name>
    <dbReference type="NCBI Taxonomy" id="748857"/>
    <lineage>
        <taxon>Bacteria</taxon>
        <taxon>Pseudomonadati</taxon>
        <taxon>Verrucomicrobiota</taxon>
        <taxon>Verrucomicrobiia</taxon>
        <taxon>Verrucomicrobiales</taxon>
        <taxon>Verrucomicrobiaceae</taxon>
        <taxon>Roseimicrobium</taxon>
    </lineage>
</organism>
<dbReference type="Pfam" id="PF13672">
    <property type="entry name" value="PP2C_2"/>
    <property type="match status" value="1"/>
</dbReference>
<feature type="compositionally biased region" description="Low complexity" evidence="1">
    <location>
        <begin position="191"/>
        <end position="216"/>
    </location>
</feature>
<dbReference type="InterPro" id="IPR001932">
    <property type="entry name" value="PPM-type_phosphatase-like_dom"/>
</dbReference>
<dbReference type="AlphaFoldDB" id="A0A366HQ05"/>
<dbReference type="RefSeq" id="WP_113958998.1">
    <property type="nucleotide sequence ID" value="NZ_QNRR01000004.1"/>
</dbReference>
<feature type="compositionally biased region" description="Polar residues" evidence="1">
    <location>
        <begin position="218"/>
        <end position="229"/>
    </location>
</feature>
<keyword evidence="4" id="KW-1185">Reference proteome</keyword>
<evidence type="ECO:0000313" key="4">
    <source>
        <dbReference type="Proteomes" id="UP000253426"/>
    </source>
</evidence>
<dbReference type="InterPro" id="IPR036457">
    <property type="entry name" value="PPM-type-like_dom_sf"/>
</dbReference>
<dbReference type="SUPFAM" id="SSF81606">
    <property type="entry name" value="PP2C-like"/>
    <property type="match status" value="1"/>
</dbReference>
<evidence type="ECO:0000313" key="3">
    <source>
        <dbReference type="EMBL" id="RBP44611.1"/>
    </source>
</evidence>
<gene>
    <name evidence="3" type="ORF">DES53_104433</name>
</gene>